<dbReference type="InterPro" id="IPR029058">
    <property type="entry name" value="AB_hydrolase_fold"/>
</dbReference>
<evidence type="ECO:0000256" key="2">
    <source>
        <dbReference type="ARBA" id="ARBA00022729"/>
    </source>
</evidence>
<comment type="similarity">
    <text evidence="1">Belongs to the type-B carboxylesterase/lipase family.</text>
</comment>
<dbReference type="InterPro" id="IPR002018">
    <property type="entry name" value="CarbesteraseB"/>
</dbReference>
<accession>A0A1I7Y471</accession>
<evidence type="ECO:0000256" key="3">
    <source>
        <dbReference type="SAM" id="Phobius"/>
    </source>
</evidence>
<dbReference type="Pfam" id="PF00135">
    <property type="entry name" value="COesterase"/>
    <property type="match status" value="1"/>
</dbReference>
<keyword evidence="3" id="KW-1133">Transmembrane helix</keyword>
<feature type="signal peptide" evidence="4">
    <location>
        <begin position="1"/>
        <end position="18"/>
    </location>
</feature>
<dbReference type="PANTHER" id="PTHR43903">
    <property type="entry name" value="NEUROLIGIN"/>
    <property type="match status" value="1"/>
</dbReference>
<keyword evidence="3" id="KW-0472">Membrane</keyword>
<dbReference type="InterPro" id="IPR019819">
    <property type="entry name" value="Carboxylesterase_B_CS"/>
</dbReference>
<evidence type="ECO:0000313" key="6">
    <source>
        <dbReference type="Proteomes" id="UP000095287"/>
    </source>
</evidence>
<keyword evidence="2 4" id="KW-0732">Signal</keyword>
<dbReference type="SUPFAM" id="SSF53474">
    <property type="entry name" value="alpha/beta-Hydrolases"/>
    <property type="match status" value="1"/>
</dbReference>
<dbReference type="AlphaFoldDB" id="A0A1I7Y471"/>
<evidence type="ECO:0000256" key="4">
    <source>
        <dbReference type="SAM" id="SignalP"/>
    </source>
</evidence>
<organism evidence="6 7">
    <name type="scientific">Steinernema glaseri</name>
    <dbReference type="NCBI Taxonomy" id="37863"/>
    <lineage>
        <taxon>Eukaryota</taxon>
        <taxon>Metazoa</taxon>
        <taxon>Ecdysozoa</taxon>
        <taxon>Nematoda</taxon>
        <taxon>Chromadorea</taxon>
        <taxon>Rhabditida</taxon>
        <taxon>Tylenchina</taxon>
        <taxon>Panagrolaimomorpha</taxon>
        <taxon>Strongyloidoidea</taxon>
        <taxon>Steinernematidae</taxon>
        <taxon>Steinernema</taxon>
    </lineage>
</organism>
<dbReference type="PROSITE" id="PS00941">
    <property type="entry name" value="CARBOXYLESTERASE_B_2"/>
    <property type="match status" value="1"/>
</dbReference>
<sequence length="718" mass="81458">MLCSHLLLLALCANFVDAYQEPTRPVDLWHPQGVPTTPAPPRKIQHDVIVKLRIGDIAGRKVIVPNLPWTANHDPAEQIPVDHSYPEPNPVPPRNNVTVLTFLGIPYAEKPTGQRRLTPPQEITQLPGDQPYPALDFGPSCAQDVESRPNLQINDPYPYTVDEDCLYLNVFTPDASAASNLNYPVVVFFHGGNFQTGSSSDWPGHVLSSRGLVVVTVNYRLGAFGFLSLGDRDTGNYGLLDQRAALTWVYNYIASFGGDPQAVTIIGHDAGAVSVGLHTLSPFSKNLFRAAVAMSGADVSYHSTILKPTLAYNNTLKLGRNLGCAAEVLASEVWSCILTRSTNDIIDAIPTITTVEYNRYLFLPNVDGWNIPNDPWFLLVNAPTGRTDIPSPVPYLTGLNKQDGVEAILEDRTFGEFNDFAPIDPAYMRRFIIEYAFRHNYTMNREAIVEAIQDYYTYWPDPSDSWNIREKFIDLTTDAYYTGPVSQAAHLRSAAGHRVFMYVNNYNFSRRTDGQSYIPDWMGVCHECDLYLMFGFPFMTKDLIPPRLRHINWTDADRNASQTFGLIIKQFVKNQDPNFPFGGSWAAHQPRAHWYMDFNYTKPEEMNEPGKLKRDYRWEEVSFWNEYIPRLVSYMTTTFPPEEVRTRRELVAFKIIVGILVFVLMVVVVLMLSFGYCLFDRNKDPEDEVHRRELILYKDQFPMSASQSNNEMHQVSSI</sequence>
<protein>
    <submittedName>
        <fullName evidence="7">COesterase domain-containing protein</fullName>
    </submittedName>
</protein>
<name>A0A1I7Y471_9BILA</name>
<dbReference type="InterPro" id="IPR051093">
    <property type="entry name" value="Neuroligin/BSAL"/>
</dbReference>
<keyword evidence="3" id="KW-0812">Transmembrane</keyword>
<evidence type="ECO:0000259" key="5">
    <source>
        <dbReference type="Pfam" id="PF00135"/>
    </source>
</evidence>
<feature type="domain" description="Carboxylesterase type B" evidence="5">
    <location>
        <begin position="96"/>
        <end position="624"/>
    </location>
</feature>
<evidence type="ECO:0000256" key="1">
    <source>
        <dbReference type="ARBA" id="ARBA00005964"/>
    </source>
</evidence>
<dbReference type="Proteomes" id="UP000095287">
    <property type="component" value="Unplaced"/>
</dbReference>
<reference evidence="7" key="1">
    <citation type="submission" date="2016-11" db="UniProtKB">
        <authorList>
            <consortium name="WormBaseParasite"/>
        </authorList>
    </citation>
    <scope>IDENTIFICATION</scope>
</reference>
<feature type="transmembrane region" description="Helical" evidence="3">
    <location>
        <begin position="655"/>
        <end position="679"/>
    </location>
</feature>
<proteinExistence type="inferred from homology"/>
<evidence type="ECO:0000313" key="7">
    <source>
        <dbReference type="WBParaSite" id="L893_g12555.t1"/>
    </source>
</evidence>
<dbReference type="WBParaSite" id="L893_g12555.t1">
    <property type="protein sequence ID" value="L893_g12555.t1"/>
    <property type="gene ID" value="L893_g12555"/>
</dbReference>
<feature type="chain" id="PRO_5009311719" evidence="4">
    <location>
        <begin position="19"/>
        <end position="718"/>
    </location>
</feature>
<dbReference type="Gene3D" id="3.40.50.1820">
    <property type="entry name" value="alpha/beta hydrolase"/>
    <property type="match status" value="1"/>
</dbReference>
<keyword evidence="6" id="KW-1185">Reference proteome</keyword>